<dbReference type="GO" id="GO:0005524">
    <property type="term" value="F:ATP binding"/>
    <property type="evidence" value="ECO:0007669"/>
    <property type="project" value="UniProtKB-KW"/>
</dbReference>
<dbReference type="Gene3D" id="3.30.565.10">
    <property type="entry name" value="Histidine kinase-like ATPase, C-terminal domain"/>
    <property type="match status" value="1"/>
</dbReference>
<comment type="caution">
    <text evidence="10">The sequence shown here is derived from an EMBL/GenBank/DDBJ whole genome shotgun (WGS) entry which is preliminary data.</text>
</comment>
<keyword evidence="5" id="KW-0067">ATP-binding</keyword>
<feature type="non-terminal residue" evidence="10">
    <location>
        <position position="112"/>
    </location>
</feature>
<dbReference type="GO" id="GO:0003918">
    <property type="term" value="F:DNA topoisomerase type II (double strand cut, ATP-hydrolyzing) activity"/>
    <property type="evidence" value="ECO:0007669"/>
    <property type="project" value="UniProtKB-EC"/>
</dbReference>
<dbReference type="SMART" id="SM00387">
    <property type="entry name" value="HATPase_c"/>
    <property type="match status" value="1"/>
</dbReference>
<dbReference type="Proteomes" id="UP000231328">
    <property type="component" value="Unassembled WGS sequence"/>
</dbReference>
<evidence type="ECO:0000256" key="8">
    <source>
        <dbReference type="ARBA" id="ARBA00023235"/>
    </source>
</evidence>
<dbReference type="GO" id="GO:0003677">
    <property type="term" value="F:DNA binding"/>
    <property type="evidence" value="ECO:0007669"/>
    <property type="project" value="UniProtKB-KW"/>
</dbReference>
<organism evidence="10 11">
    <name type="scientific">Enterobacter hormaechei</name>
    <dbReference type="NCBI Taxonomy" id="158836"/>
    <lineage>
        <taxon>Bacteria</taxon>
        <taxon>Pseudomonadati</taxon>
        <taxon>Pseudomonadota</taxon>
        <taxon>Gammaproteobacteria</taxon>
        <taxon>Enterobacterales</taxon>
        <taxon>Enterobacteriaceae</taxon>
        <taxon>Enterobacter</taxon>
        <taxon>Enterobacter cloacae complex</taxon>
    </lineage>
</organism>
<keyword evidence="8" id="KW-0413">Isomerase</keyword>
<proteinExistence type="inferred from homology"/>
<dbReference type="RefSeq" id="WP_256135771.1">
    <property type="nucleotide sequence ID" value="NZ_NMVR01001069.1"/>
</dbReference>
<dbReference type="AlphaFoldDB" id="A0AAP8GE26"/>
<keyword evidence="4" id="KW-0547">Nucleotide-binding</keyword>
<dbReference type="Pfam" id="PF02518">
    <property type="entry name" value="HATPase_c"/>
    <property type="match status" value="1"/>
</dbReference>
<name>A0AAP8GE26_9ENTR</name>
<sequence length="112" mass="12052">YIGSTSERGLHHLVWEIVDNSIDEALAGYANKIEVVIEKDNWIKVTDNGRGIPVDIQEKMGRPAVEVILTVLHAGGKFGGGGYKVSGGLHGVGSSVVNALSQDLEVYVHRNE</sequence>
<dbReference type="PANTHER" id="PTHR45866:SF1">
    <property type="entry name" value="DNA GYRASE SUBUNIT B, MITOCHONDRIAL"/>
    <property type="match status" value="1"/>
</dbReference>
<feature type="non-terminal residue" evidence="10">
    <location>
        <position position="1"/>
    </location>
</feature>
<dbReference type="InterPro" id="IPR036890">
    <property type="entry name" value="HATPase_C_sf"/>
</dbReference>
<dbReference type="PANTHER" id="PTHR45866">
    <property type="entry name" value="DNA GYRASE/TOPOISOMERASE SUBUNIT B"/>
    <property type="match status" value="1"/>
</dbReference>
<evidence type="ECO:0000256" key="4">
    <source>
        <dbReference type="ARBA" id="ARBA00022741"/>
    </source>
</evidence>
<dbReference type="PRINTS" id="PR00418">
    <property type="entry name" value="TPI2FAMILY"/>
</dbReference>
<feature type="domain" description="Histidine kinase/HSP90-like ATPase" evidence="9">
    <location>
        <begin position="5"/>
        <end position="112"/>
    </location>
</feature>
<comment type="catalytic activity">
    <reaction evidence="1">
        <text>ATP-dependent breakage, passage and rejoining of double-stranded DNA.</text>
        <dbReference type="EC" id="5.6.2.2"/>
    </reaction>
</comment>
<dbReference type="InterPro" id="IPR003594">
    <property type="entry name" value="HATPase_dom"/>
</dbReference>
<evidence type="ECO:0000256" key="6">
    <source>
        <dbReference type="ARBA" id="ARBA00023029"/>
    </source>
</evidence>
<evidence type="ECO:0000256" key="1">
    <source>
        <dbReference type="ARBA" id="ARBA00000185"/>
    </source>
</evidence>
<evidence type="ECO:0000256" key="7">
    <source>
        <dbReference type="ARBA" id="ARBA00023125"/>
    </source>
</evidence>
<reference evidence="10 11" key="1">
    <citation type="submission" date="2017-07" db="EMBL/GenBank/DDBJ databases">
        <title>Draft genome sequence of Enterobacter cloacae ST128, a clinical strain coproducing KPC-2 and NDM-1 carbapenemases.</title>
        <authorList>
            <person name="Li X."/>
        </authorList>
    </citation>
    <scope>NUCLEOTIDE SEQUENCE [LARGE SCALE GENOMIC DNA]</scope>
    <source>
        <strain evidence="10 11">HBY</strain>
    </source>
</reference>
<evidence type="ECO:0000313" key="11">
    <source>
        <dbReference type="Proteomes" id="UP000231328"/>
    </source>
</evidence>
<protein>
    <recommendedName>
        <fullName evidence="3">DNA topoisomerase (ATP-hydrolyzing)</fullName>
        <ecNumber evidence="3">5.6.2.2</ecNumber>
    </recommendedName>
</protein>
<evidence type="ECO:0000256" key="5">
    <source>
        <dbReference type="ARBA" id="ARBA00022840"/>
    </source>
</evidence>
<evidence type="ECO:0000256" key="3">
    <source>
        <dbReference type="ARBA" id="ARBA00012895"/>
    </source>
</evidence>
<dbReference type="SUPFAM" id="SSF55874">
    <property type="entry name" value="ATPase domain of HSP90 chaperone/DNA topoisomerase II/histidine kinase"/>
    <property type="match status" value="1"/>
</dbReference>
<comment type="similarity">
    <text evidence="2">Belongs to the type II topoisomerase GyrB family.</text>
</comment>
<dbReference type="EC" id="5.6.2.2" evidence="3"/>
<dbReference type="EMBL" id="NMVR01001069">
    <property type="protein sequence ID" value="PJG35696.1"/>
    <property type="molecule type" value="Genomic_DNA"/>
</dbReference>
<keyword evidence="7" id="KW-0238">DNA-binding</keyword>
<gene>
    <name evidence="10" type="ORF">CGZ54_32745</name>
</gene>
<keyword evidence="6" id="KW-0799">Topoisomerase</keyword>
<accession>A0AAP8GE26</accession>
<evidence type="ECO:0000256" key="2">
    <source>
        <dbReference type="ARBA" id="ARBA00010708"/>
    </source>
</evidence>
<evidence type="ECO:0000259" key="9">
    <source>
        <dbReference type="SMART" id="SM00387"/>
    </source>
</evidence>
<evidence type="ECO:0000313" key="10">
    <source>
        <dbReference type="EMBL" id="PJG35696.1"/>
    </source>
</evidence>